<accession>A0A6C0I8N8</accession>
<dbReference type="SUPFAM" id="SSF57667">
    <property type="entry name" value="beta-beta-alpha zinc fingers"/>
    <property type="match status" value="1"/>
</dbReference>
<evidence type="ECO:0000313" key="2">
    <source>
        <dbReference type="EMBL" id="QHT88960.1"/>
    </source>
</evidence>
<name>A0A6C0I8N8_9ZZZZ</name>
<dbReference type="SMART" id="SM00355">
    <property type="entry name" value="ZnF_C2H2"/>
    <property type="match status" value="3"/>
</dbReference>
<dbReference type="PROSITE" id="PS50157">
    <property type="entry name" value="ZINC_FINGER_C2H2_2"/>
    <property type="match status" value="1"/>
</dbReference>
<dbReference type="InterPro" id="IPR013087">
    <property type="entry name" value="Znf_C2H2_type"/>
</dbReference>
<sequence>MSSSIQLTVDNKTFNISINIAELLSKGAINITLNNVPEERPIPVAEAKIINDTTNVTFRKPNPSKKSKPVILIEEPLQLCKEKEDEKKKKYISHTYEKDEHGLLKCPYCDCKKKNLSTISMHVTANHASEMGKEVNPHKCDYPDCGKSFPIKTRLFHHIKNHHQVESLCCPFPNCEYMDSKNKATLYTHYVRKHMNYETMCSGTVCNTCNSDKNTGIIYHLATCHPASPFCKVINII</sequence>
<organism evidence="2">
    <name type="scientific">viral metagenome</name>
    <dbReference type="NCBI Taxonomy" id="1070528"/>
    <lineage>
        <taxon>unclassified sequences</taxon>
        <taxon>metagenomes</taxon>
        <taxon>organismal metagenomes</taxon>
    </lineage>
</organism>
<dbReference type="AlphaFoldDB" id="A0A6C0I8N8"/>
<dbReference type="Gene3D" id="3.30.160.60">
    <property type="entry name" value="Classic Zinc Finger"/>
    <property type="match status" value="1"/>
</dbReference>
<protein>
    <recommendedName>
        <fullName evidence="1">C2H2-type domain-containing protein</fullName>
    </recommendedName>
</protein>
<dbReference type="InterPro" id="IPR036236">
    <property type="entry name" value="Znf_C2H2_sf"/>
</dbReference>
<dbReference type="PROSITE" id="PS00028">
    <property type="entry name" value="ZINC_FINGER_C2H2_1"/>
    <property type="match status" value="1"/>
</dbReference>
<reference evidence="2" key="1">
    <citation type="journal article" date="2020" name="Nature">
        <title>Giant virus diversity and host interactions through global metagenomics.</title>
        <authorList>
            <person name="Schulz F."/>
            <person name="Roux S."/>
            <person name="Paez-Espino D."/>
            <person name="Jungbluth S."/>
            <person name="Walsh D.A."/>
            <person name="Denef V.J."/>
            <person name="McMahon K.D."/>
            <person name="Konstantinidis K.T."/>
            <person name="Eloe-Fadrosh E.A."/>
            <person name="Kyrpides N.C."/>
            <person name="Woyke T."/>
        </authorList>
    </citation>
    <scope>NUCLEOTIDE SEQUENCE</scope>
    <source>
        <strain evidence="2">GVMAG-M-3300023184-51</strain>
    </source>
</reference>
<feature type="domain" description="C2H2-type" evidence="1">
    <location>
        <begin position="138"/>
        <end position="167"/>
    </location>
</feature>
<proteinExistence type="predicted"/>
<dbReference type="EMBL" id="MN740128">
    <property type="protein sequence ID" value="QHT88960.1"/>
    <property type="molecule type" value="Genomic_DNA"/>
</dbReference>
<evidence type="ECO:0000259" key="1">
    <source>
        <dbReference type="PROSITE" id="PS50157"/>
    </source>
</evidence>